<name>A0A841U2V6_9BACL</name>
<dbReference type="InterPro" id="IPR024775">
    <property type="entry name" value="DinB-like"/>
</dbReference>
<comment type="caution">
    <text evidence="2">The sequence shown here is derived from an EMBL/GenBank/DDBJ whole genome shotgun (WGS) entry which is preliminary data.</text>
</comment>
<dbReference type="EMBL" id="JACJVR010000079">
    <property type="protein sequence ID" value="MBB6693812.1"/>
    <property type="molecule type" value="Genomic_DNA"/>
</dbReference>
<evidence type="ECO:0000313" key="3">
    <source>
        <dbReference type="Proteomes" id="UP000553776"/>
    </source>
</evidence>
<dbReference type="InterPro" id="IPR034660">
    <property type="entry name" value="DinB/YfiT-like"/>
</dbReference>
<keyword evidence="3" id="KW-1185">Reference proteome</keyword>
<accession>A0A841U2V6</accession>
<sequence>MDTKEIAARFEETVRFYLNELDGLTTEQLLRKPNEEDWSIGQMYAHLIQSAMRMHLGNVRRCLHPDGEDGVVRGGEKTEAGKAIMALGSFPPERVRVPPSPQYTPEQPAGKEELARGLLEVLRLANEIEPGLGEADLSLAVAHPRLGALNAQEWFRLVEMHYRHHKLQLGRLKTAFGIGA</sequence>
<dbReference type="SUPFAM" id="SSF109854">
    <property type="entry name" value="DinB/YfiT-like putative metalloenzymes"/>
    <property type="match status" value="1"/>
</dbReference>
<evidence type="ECO:0000259" key="1">
    <source>
        <dbReference type="Pfam" id="PF12867"/>
    </source>
</evidence>
<gene>
    <name evidence="2" type="ORF">H7B90_20655</name>
</gene>
<dbReference type="Gene3D" id="1.20.120.450">
    <property type="entry name" value="dinb family like domain"/>
    <property type="match status" value="1"/>
</dbReference>
<dbReference type="Pfam" id="PF12867">
    <property type="entry name" value="DinB_2"/>
    <property type="match status" value="1"/>
</dbReference>
<dbReference type="AlphaFoldDB" id="A0A841U2V6"/>
<protein>
    <submittedName>
        <fullName evidence="2">DinB family protein</fullName>
    </submittedName>
</protein>
<dbReference type="Proteomes" id="UP000553776">
    <property type="component" value="Unassembled WGS sequence"/>
</dbReference>
<proteinExistence type="predicted"/>
<reference evidence="2 3" key="1">
    <citation type="submission" date="2020-08" db="EMBL/GenBank/DDBJ databases">
        <title>Cohnella phylogeny.</title>
        <authorList>
            <person name="Dunlap C."/>
        </authorList>
    </citation>
    <scope>NUCLEOTIDE SEQUENCE [LARGE SCALE GENOMIC DNA]</scope>
    <source>
        <strain evidence="2 3">DSM 25239</strain>
    </source>
</reference>
<feature type="domain" description="DinB-like" evidence="1">
    <location>
        <begin position="11"/>
        <end position="168"/>
    </location>
</feature>
<dbReference type="RefSeq" id="WP_185137786.1">
    <property type="nucleotide sequence ID" value="NZ_BORM01000021.1"/>
</dbReference>
<evidence type="ECO:0000313" key="2">
    <source>
        <dbReference type="EMBL" id="MBB6693812.1"/>
    </source>
</evidence>
<organism evidence="2 3">
    <name type="scientific">Cohnella xylanilytica</name>
    <dbReference type="NCBI Taxonomy" id="557555"/>
    <lineage>
        <taxon>Bacteria</taxon>
        <taxon>Bacillati</taxon>
        <taxon>Bacillota</taxon>
        <taxon>Bacilli</taxon>
        <taxon>Bacillales</taxon>
        <taxon>Paenibacillaceae</taxon>
        <taxon>Cohnella</taxon>
    </lineage>
</organism>